<accession>A0A914RNT8</accession>
<keyword evidence="1" id="KW-1185">Reference proteome</keyword>
<reference evidence="2" key="1">
    <citation type="submission" date="2022-11" db="UniProtKB">
        <authorList>
            <consortium name="WormBaseParasite"/>
        </authorList>
    </citation>
    <scope>IDENTIFICATION</scope>
</reference>
<proteinExistence type="predicted"/>
<evidence type="ECO:0000313" key="1">
    <source>
        <dbReference type="Proteomes" id="UP000887564"/>
    </source>
</evidence>
<dbReference type="AlphaFoldDB" id="A0A914RNT8"/>
<protein>
    <submittedName>
        <fullName evidence="2">Uncharacterized protein</fullName>
    </submittedName>
</protein>
<sequence>MCDLLLSLKIGQCQKFITRQLVGRVFRNLHLVYLCRYVYAWGICSWT</sequence>
<dbReference type="Proteomes" id="UP000887564">
    <property type="component" value="Unplaced"/>
</dbReference>
<dbReference type="WBParaSite" id="PEQ_0000796601-mRNA-1">
    <property type="protein sequence ID" value="PEQ_0000796601-mRNA-1"/>
    <property type="gene ID" value="PEQ_0000796601"/>
</dbReference>
<organism evidence="1 2">
    <name type="scientific">Parascaris equorum</name>
    <name type="common">Equine roundworm</name>
    <dbReference type="NCBI Taxonomy" id="6256"/>
    <lineage>
        <taxon>Eukaryota</taxon>
        <taxon>Metazoa</taxon>
        <taxon>Ecdysozoa</taxon>
        <taxon>Nematoda</taxon>
        <taxon>Chromadorea</taxon>
        <taxon>Rhabditida</taxon>
        <taxon>Spirurina</taxon>
        <taxon>Ascaridomorpha</taxon>
        <taxon>Ascaridoidea</taxon>
        <taxon>Ascarididae</taxon>
        <taxon>Parascaris</taxon>
    </lineage>
</organism>
<evidence type="ECO:0000313" key="2">
    <source>
        <dbReference type="WBParaSite" id="PEQ_0000796601-mRNA-1"/>
    </source>
</evidence>
<name>A0A914RNT8_PAREQ</name>